<dbReference type="AlphaFoldDB" id="A0AAD9RL54"/>
<evidence type="ECO:0000256" key="1">
    <source>
        <dbReference type="SAM" id="MobiDB-lite"/>
    </source>
</evidence>
<dbReference type="EMBL" id="JAIFRP010000038">
    <property type="protein sequence ID" value="KAK2581797.1"/>
    <property type="molecule type" value="Genomic_DNA"/>
</dbReference>
<dbReference type="GO" id="GO:0006446">
    <property type="term" value="P:regulation of translational initiation"/>
    <property type="evidence" value="ECO:0007669"/>
    <property type="project" value="TreeGrafter"/>
</dbReference>
<feature type="region of interest" description="Disordered" evidence="1">
    <location>
        <begin position="284"/>
        <end position="306"/>
    </location>
</feature>
<reference evidence="2" key="2">
    <citation type="journal article" date="2023" name="Commun. Biol.">
        <title>Intrasexual cuticular hydrocarbon dimorphism in a wasp sheds light on hydrocarbon biosynthesis genes in Hymenoptera.</title>
        <authorList>
            <person name="Moris V.C."/>
            <person name="Podsiadlowski L."/>
            <person name="Martin S."/>
            <person name="Oeyen J.P."/>
            <person name="Donath A."/>
            <person name="Petersen M."/>
            <person name="Wilbrandt J."/>
            <person name="Misof B."/>
            <person name="Liedtke D."/>
            <person name="Thamm M."/>
            <person name="Scheiner R."/>
            <person name="Schmitt T."/>
            <person name="Niehuis O."/>
        </authorList>
    </citation>
    <scope>NUCLEOTIDE SEQUENCE</scope>
    <source>
        <strain evidence="2">GBR_01_08_01A</strain>
    </source>
</reference>
<reference evidence="2" key="1">
    <citation type="submission" date="2021-08" db="EMBL/GenBank/DDBJ databases">
        <authorList>
            <person name="Misof B."/>
            <person name="Oliver O."/>
            <person name="Podsiadlowski L."/>
            <person name="Donath A."/>
            <person name="Peters R."/>
            <person name="Mayer C."/>
            <person name="Rust J."/>
            <person name="Gunkel S."/>
            <person name="Lesny P."/>
            <person name="Martin S."/>
            <person name="Oeyen J.P."/>
            <person name="Petersen M."/>
            <person name="Panagiotis P."/>
            <person name="Wilbrandt J."/>
            <person name="Tanja T."/>
        </authorList>
    </citation>
    <scope>NUCLEOTIDE SEQUENCE</scope>
    <source>
        <strain evidence="2">GBR_01_08_01A</strain>
        <tissue evidence="2">Thorax + abdomen</tissue>
    </source>
</reference>
<protein>
    <submittedName>
        <fullName evidence="2">Uncharacterized protein</fullName>
    </submittedName>
</protein>
<keyword evidence="3" id="KW-1185">Reference proteome</keyword>
<gene>
    <name evidence="2" type="ORF">KPH14_002270</name>
</gene>
<comment type="caution">
    <text evidence="2">The sequence shown here is derived from an EMBL/GenBank/DDBJ whole genome shotgun (WGS) entry which is preliminary data.</text>
</comment>
<evidence type="ECO:0000313" key="2">
    <source>
        <dbReference type="EMBL" id="KAK2581797.1"/>
    </source>
</evidence>
<name>A0AAD9RL54_9HYME</name>
<organism evidence="2 3">
    <name type="scientific">Odynerus spinipes</name>
    <dbReference type="NCBI Taxonomy" id="1348599"/>
    <lineage>
        <taxon>Eukaryota</taxon>
        <taxon>Metazoa</taxon>
        <taxon>Ecdysozoa</taxon>
        <taxon>Arthropoda</taxon>
        <taxon>Hexapoda</taxon>
        <taxon>Insecta</taxon>
        <taxon>Pterygota</taxon>
        <taxon>Neoptera</taxon>
        <taxon>Endopterygota</taxon>
        <taxon>Hymenoptera</taxon>
        <taxon>Apocrita</taxon>
        <taxon>Aculeata</taxon>
        <taxon>Vespoidea</taxon>
        <taxon>Vespidae</taxon>
        <taxon>Eumeninae</taxon>
        <taxon>Odynerus</taxon>
    </lineage>
</organism>
<dbReference type="PANTHER" id="PTHR23254">
    <property type="entry name" value="EIF4G DOMAIN PROTEIN"/>
    <property type="match status" value="1"/>
</dbReference>
<dbReference type="Proteomes" id="UP001258017">
    <property type="component" value="Unassembled WGS sequence"/>
</dbReference>
<feature type="region of interest" description="Disordered" evidence="1">
    <location>
        <begin position="320"/>
        <end position="371"/>
    </location>
</feature>
<feature type="compositionally biased region" description="Basic and acidic residues" evidence="1">
    <location>
        <begin position="284"/>
        <end position="305"/>
    </location>
</feature>
<evidence type="ECO:0000313" key="3">
    <source>
        <dbReference type="Proteomes" id="UP001258017"/>
    </source>
</evidence>
<dbReference type="GO" id="GO:0008494">
    <property type="term" value="F:translation activator activity"/>
    <property type="evidence" value="ECO:0007669"/>
    <property type="project" value="TreeGrafter"/>
</dbReference>
<sequence length="371" mass="42236">MISYGRGRSRGSSKELDAPLRRPGGIVSCKNNQSIYNDIIERINNLAINESILADQISEIVSLVDTTKHKETLKSMFDKLYKCALEDKIFGIKLAKLFSNKTFSSIEVDENQNMRYLLLRALQSDYERREEIRKESSILFRNVASLHGELFYHMALVSGLPLKVLQLSLLDYWNMSLETATEEDIELVTTQVIINLQKIYKTHQTEIDQFMLNVRKTLMNNALSVSAKGMLLLIIDLANQPLNSLPANLYDYYTSHLSPTVLIYIQRHEKDLTNAENDDGIKSLQEEGNTKQEAAVKDDTCESRDNAVMNTNKKDCITENIVPRAIRGPGASNTEKNSKNHSKPFTNPPSLKHNSKNKGWGHDDRFDTDYE</sequence>
<dbReference type="GO" id="GO:0005829">
    <property type="term" value="C:cytosol"/>
    <property type="evidence" value="ECO:0007669"/>
    <property type="project" value="TreeGrafter"/>
</dbReference>
<accession>A0AAD9RL54</accession>
<dbReference type="PANTHER" id="PTHR23254:SF18">
    <property type="entry name" value="RE28271P"/>
    <property type="match status" value="1"/>
</dbReference>
<dbReference type="Gene3D" id="1.25.40.180">
    <property type="match status" value="1"/>
</dbReference>
<feature type="compositionally biased region" description="Basic and acidic residues" evidence="1">
    <location>
        <begin position="360"/>
        <end position="371"/>
    </location>
</feature>
<proteinExistence type="predicted"/>
<dbReference type="InterPro" id="IPR051367">
    <property type="entry name" value="mRNA_TranslReg/HistoneTransl"/>
</dbReference>